<name>A0AA41QC04_9MICO</name>
<reference evidence="2" key="1">
    <citation type="submission" date="2022-01" db="EMBL/GenBank/DDBJ databases">
        <title>Antribacter sp. nov., isolated from Guizhou of China.</title>
        <authorList>
            <person name="Chengliang C."/>
            <person name="Ya Z."/>
        </authorList>
    </citation>
    <scope>NUCLEOTIDE SEQUENCE</scope>
    <source>
        <strain evidence="2">KLBMP 9083</strain>
    </source>
</reference>
<gene>
    <name evidence="2" type="ORF">L1785_06710</name>
</gene>
<keyword evidence="1" id="KW-0812">Transmembrane</keyword>
<evidence type="ECO:0000256" key="1">
    <source>
        <dbReference type="SAM" id="Phobius"/>
    </source>
</evidence>
<dbReference type="AlphaFoldDB" id="A0AA41QC04"/>
<keyword evidence="3" id="KW-1185">Reference proteome</keyword>
<evidence type="ECO:0000313" key="2">
    <source>
        <dbReference type="EMBL" id="MCF4120663.1"/>
    </source>
</evidence>
<protein>
    <submittedName>
        <fullName evidence="2">Uncharacterized protein</fullName>
    </submittedName>
</protein>
<sequence length="242" mass="26655">MEPLVFFVMLGLAAVLGVLLLGPTRRRRRANGLRELAEREGWAYEPEDNELAERWKGEPFERGLTRGATEVLRGTIDGYSIVSFTFTWRVASRRGSTEEPRSGRLAQAHVVALDAVPGLPVLELTPEGFRDRIAKIFGGQDVQIGNPAFDGQWRVRSSDEAFARRALDARLANLVMLPDFNGARVRVEGPSVLLWTPGPSDAALLVERARRVVDVAKIVLPLERGARYEQGGSVPGFGIPTI</sequence>
<dbReference type="EMBL" id="JAKGSG010000022">
    <property type="protein sequence ID" value="MCF4120663.1"/>
    <property type="molecule type" value="Genomic_DNA"/>
</dbReference>
<keyword evidence="1" id="KW-0472">Membrane</keyword>
<dbReference type="Proteomes" id="UP001165405">
    <property type="component" value="Unassembled WGS sequence"/>
</dbReference>
<organism evidence="2 3">
    <name type="scientific">Antribacter soli</name>
    <dbReference type="NCBI Taxonomy" id="2910976"/>
    <lineage>
        <taxon>Bacteria</taxon>
        <taxon>Bacillati</taxon>
        <taxon>Actinomycetota</taxon>
        <taxon>Actinomycetes</taxon>
        <taxon>Micrococcales</taxon>
        <taxon>Promicromonosporaceae</taxon>
        <taxon>Antribacter</taxon>
    </lineage>
</organism>
<keyword evidence="1" id="KW-1133">Transmembrane helix</keyword>
<proteinExistence type="predicted"/>
<comment type="caution">
    <text evidence="2">The sequence shown here is derived from an EMBL/GenBank/DDBJ whole genome shotgun (WGS) entry which is preliminary data.</text>
</comment>
<feature type="transmembrane region" description="Helical" evidence="1">
    <location>
        <begin position="6"/>
        <end position="24"/>
    </location>
</feature>
<evidence type="ECO:0000313" key="3">
    <source>
        <dbReference type="Proteomes" id="UP001165405"/>
    </source>
</evidence>
<accession>A0AA41QC04</accession>
<dbReference type="RefSeq" id="WP_236088429.1">
    <property type="nucleotide sequence ID" value="NZ_JAKGSG010000022.1"/>
</dbReference>